<keyword evidence="3" id="KW-1185">Reference proteome</keyword>
<dbReference type="Proteomes" id="UP000198662">
    <property type="component" value="Unassembled WGS sequence"/>
</dbReference>
<dbReference type="OrthoDB" id="2453533at2"/>
<feature type="domain" description="VOC" evidence="1">
    <location>
        <begin position="2"/>
        <end position="111"/>
    </location>
</feature>
<dbReference type="CDD" id="cd06587">
    <property type="entry name" value="VOC"/>
    <property type="match status" value="1"/>
</dbReference>
<evidence type="ECO:0000313" key="2">
    <source>
        <dbReference type="EMBL" id="SDL46464.1"/>
    </source>
</evidence>
<dbReference type="SUPFAM" id="SSF54593">
    <property type="entry name" value="Glyoxalase/Bleomycin resistance protein/Dihydroxybiphenyl dioxygenase"/>
    <property type="match status" value="1"/>
</dbReference>
<dbReference type="InterPro" id="IPR004360">
    <property type="entry name" value="Glyas_Fos-R_dOase_dom"/>
</dbReference>
<organism evidence="2 3">
    <name type="scientific">Glycomyces sambucus</name>
    <dbReference type="NCBI Taxonomy" id="380244"/>
    <lineage>
        <taxon>Bacteria</taxon>
        <taxon>Bacillati</taxon>
        <taxon>Actinomycetota</taxon>
        <taxon>Actinomycetes</taxon>
        <taxon>Glycomycetales</taxon>
        <taxon>Glycomycetaceae</taxon>
        <taxon>Glycomyces</taxon>
    </lineage>
</organism>
<gene>
    <name evidence="2" type="ORF">SAMN05216298_3936</name>
</gene>
<reference evidence="3" key="1">
    <citation type="submission" date="2016-10" db="EMBL/GenBank/DDBJ databases">
        <authorList>
            <person name="Varghese N."/>
            <person name="Submissions S."/>
        </authorList>
    </citation>
    <scope>NUCLEOTIDE SEQUENCE [LARGE SCALE GENOMIC DNA]</scope>
    <source>
        <strain evidence="3">CGMCC 4.3147</strain>
    </source>
</reference>
<dbReference type="RefSeq" id="WP_091052899.1">
    <property type="nucleotide sequence ID" value="NZ_FNGF01000006.1"/>
</dbReference>
<dbReference type="PROSITE" id="PS51819">
    <property type="entry name" value="VOC"/>
    <property type="match status" value="1"/>
</dbReference>
<dbReference type="InterPro" id="IPR037523">
    <property type="entry name" value="VOC_core"/>
</dbReference>
<dbReference type="InterPro" id="IPR029068">
    <property type="entry name" value="Glyas_Bleomycin-R_OHBP_Dase"/>
</dbReference>
<accession>A0A1G9KAK5</accession>
<dbReference type="AlphaFoldDB" id="A0A1G9KAK5"/>
<dbReference type="STRING" id="380244.SAMN05216298_3936"/>
<dbReference type="EMBL" id="FNGF01000006">
    <property type="protein sequence ID" value="SDL46464.1"/>
    <property type="molecule type" value="Genomic_DNA"/>
</dbReference>
<dbReference type="Gene3D" id="3.10.180.10">
    <property type="entry name" value="2,3-Dihydroxybiphenyl 1,2-Dioxygenase, domain 1"/>
    <property type="match status" value="1"/>
</dbReference>
<proteinExistence type="predicted"/>
<sequence>MALDLYAGVPVSDFDTAVEWYARFFGAPASFLAGDTEAVWELAEHRAVAVELRPDRAGNALNTLFVDDFAMRLERIALAGIQPVVKETYPNGVRHATFRDPDGNEFSLSGAPE</sequence>
<evidence type="ECO:0000313" key="3">
    <source>
        <dbReference type="Proteomes" id="UP000198662"/>
    </source>
</evidence>
<evidence type="ECO:0000259" key="1">
    <source>
        <dbReference type="PROSITE" id="PS51819"/>
    </source>
</evidence>
<name>A0A1G9KAK5_9ACTN</name>
<dbReference type="Pfam" id="PF00903">
    <property type="entry name" value="Glyoxalase"/>
    <property type="match status" value="1"/>
</dbReference>
<protein>
    <recommendedName>
        <fullName evidence="1">VOC domain-containing protein</fullName>
    </recommendedName>
</protein>